<comment type="similarity">
    <text evidence="9">Belongs to the cation transport ATPase (P-type) (TC 3.A.3) family. Type IB subfamily.</text>
</comment>
<keyword evidence="3 9" id="KW-0479">Metal-binding</keyword>
<organism evidence="10 11">
    <name type="scientific">Taphrina deformans (strain PYCC 5710 / ATCC 11124 / CBS 356.35 / IMI 108563 / JCM 9778 / NBRC 8474)</name>
    <name type="common">Peach leaf curl fungus</name>
    <name type="synonym">Lalaria deformans</name>
    <dbReference type="NCBI Taxonomy" id="1097556"/>
    <lineage>
        <taxon>Eukaryota</taxon>
        <taxon>Fungi</taxon>
        <taxon>Dikarya</taxon>
        <taxon>Ascomycota</taxon>
        <taxon>Taphrinomycotina</taxon>
        <taxon>Taphrinomycetes</taxon>
        <taxon>Taphrinales</taxon>
        <taxon>Taphrinaceae</taxon>
        <taxon>Taphrina</taxon>
    </lineage>
</organism>
<dbReference type="InterPro" id="IPR036412">
    <property type="entry name" value="HAD-like_sf"/>
</dbReference>
<keyword evidence="4 9" id="KW-0547">Nucleotide-binding</keyword>
<evidence type="ECO:0000256" key="5">
    <source>
        <dbReference type="ARBA" id="ARBA00022840"/>
    </source>
</evidence>
<dbReference type="EMBL" id="CAHR02000172">
    <property type="protein sequence ID" value="CCG83723.1"/>
    <property type="molecule type" value="Genomic_DNA"/>
</dbReference>
<comment type="caution">
    <text evidence="10">The sequence shown here is derived from an EMBL/GenBank/DDBJ whole genome shotgun (WGS) entry which is preliminary data.</text>
</comment>
<evidence type="ECO:0000256" key="6">
    <source>
        <dbReference type="ARBA" id="ARBA00022967"/>
    </source>
</evidence>
<dbReference type="eggNOG" id="KOG0207">
    <property type="taxonomic scope" value="Eukaryota"/>
</dbReference>
<dbReference type="SFLD" id="SFLDG00002">
    <property type="entry name" value="C1.7:_P-type_atpase_like"/>
    <property type="match status" value="1"/>
</dbReference>
<evidence type="ECO:0000313" key="11">
    <source>
        <dbReference type="Proteomes" id="UP000013776"/>
    </source>
</evidence>
<dbReference type="Gene3D" id="1.20.1110.10">
    <property type="entry name" value="Calcium-transporting ATPase, transmembrane domain"/>
    <property type="match status" value="2"/>
</dbReference>
<dbReference type="STRING" id="1097556.R4XGV1"/>
<dbReference type="InterPro" id="IPR018303">
    <property type="entry name" value="ATPase_P-typ_P_site"/>
</dbReference>
<evidence type="ECO:0000256" key="3">
    <source>
        <dbReference type="ARBA" id="ARBA00022723"/>
    </source>
</evidence>
<dbReference type="SUPFAM" id="SSF56784">
    <property type="entry name" value="HAD-like"/>
    <property type="match status" value="1"/>
</dbReference>
<dbReference type="InterPro" id="IPR023214">
    <property type="entry name" value="HAD_sf"/>
</dbReference>
<dbReference type="InterPro" id="IPR023298">
    <property type="entry name" value="ATPase_P-typ_TM_dom_sf"/>
</dbReference>
<dbReference type="PROSITE" id="PS00154">
    <property type="entry name" value="ATPASE_E1_E2"/>
    <property type="match status" value="1"/>
</dbReference>
<dbReference type="Pfam" id="PF00702">
    <property type="entry name" value="Hydrolase"/>
    <property type="match status" value="1"/>
</dbReference>
<keyword evidence="6" id="KW-1278">Translocase</keyword>
<dbReference type="GO" id="GO:0043682">
    <property type="term" value="F:P-type divalent copper transporter activity"/>
    <property type="evidence" value="ECO:0007669"/>
    <property type="project" value="TreeGrafter"/>
</dbReference>
<dbReference type="PANTHER" id="PTHR43520">
    <property type="entry name" value="ATP7, ISOFORM B"/>
    <property type="match status" value="1"/>
</dbReference>
<feature type="transmembrane region" description="Helical" evidence="9">
    <location>
        <begin position="71"/>
        <end position="100"/>
    </location>
</feature>
<dbReference type="OrthoDB" id="432719at2759"/>
<accession>R4XGV1</accession>
<keyword evidence="7 9" id="KW-1133">Transmembrane helix</keyword>
<sequence>MDTHIGQTAALLLTAQAKKAKIEFLAESLASLLVPLLMGLSGLTILSWLFIDPRRYVPSDAHTDASRLMLSIKLGISVLVVACPCALTIATPTAVMVGIAEGARHGILIKGASVLETLAKATDIVFDKTGTLTYGRLEVGEVRYAADISEERKIELWHLVQTAEHASLSVHPIKDAIDVYLENQYLCRDISPFDLQIIDTSHGAGLRGTFREPSSTTHTSTLLIGNRHMCHIGDVTLPEPRQNKPDLFSPSHSQDVLGTQIYVTINGEVMCTITFRDVTREDAARTVALLQAMGKTIWMFTGDDYATAELVAGQVGIPRQNVIGDCTISSKADAIRHLRRQNKVVVMIGDGINDVLALTTADVGISLRGATDVATNSADVILMQSGGIGDVSTSVVLAQDVYRKVKYNLAFSVIWNFAVVPLAMGILLPWDIYLPPATAACLMSLSCVSIILSSLMLKNWEAPMPISTVEDLCTEKSQNHKYQASLRKLFRRTILSDTLESEKVSLEV</sequence>
<keyword evidence="2 9" id="KW-0812">Transmembrane</keyword>
<dbReference type="PROSITE" id="PS01229">
    <property type="entry name" value="COF_2"/>
    <property type="match status" value="1"/>
</dbReference>
<dbReference type="GO" id="GO:0005524">
    <property type="term" value="F:ATP binding"/>
    <property type="evidence" value="ECO:0007669"/>
    <property type="project" value="UniProtKB-UniRule"/>
</dbReference>
<dbReference type="InterPro" id="IPR023299">
    <property type="entry name" value="ATPase_P-typ_cyto_dom_N"/>
</dbReference>
<dbReference type="SFLD" id="SFLDS00003">
    <property type="entry name" value="Haloacid_Dehalogenase"/>
    <property type="match status" value="1"/>
</dbReference>
<evidence type="ECO:0000313" key="10">
    <source>
        <dbReference type="EMBL" id="CCG83723.1"/>
    </source>
</evidence>
<protein>
    <submittedName>
        <fullName evidence="10">Uncharacterized protein</fullName>
    </submittedName>
</protein>
<dbReference type="Proteomes" id="UP000013776">
    <property type="component" value="Unassembled WGS sequence"/>
</dbReference>
<proteinExistence type="inferred from homology"/>
<keyword evidence="8 9" id="KW-0472">Membrane</keyword>
<feature type="transmembrane region" description="Helical" evidence="9">
    <location>
        <begin position="409"/>
        <end position="430"/>
    </location>
</feature>
<dbReference type="SUPFAM" id="SSF81665">
    <property type="entry name" value="Calcium ATPase, transmembrane domain M"/>
    <property type="match status" value="1"/>
</dbReference>
<dbReference type="NCBIfam" id="TIGR01494">
    <property type="entry name" value="ATPase_P-type"/>
    <property type="match status" value="1"/>
</dbReference>
<dbReference type="Gene3D" id="3.40.50.1000">
    <property type="entry name" value="HAD superfamily/HAD-like"/>
    <property type="match status" value="2"/>
</dbReference>
<dbReference type="GO" id="GO:0016020">
    <property type="term" value="C:membrane"/>
    <property type="evidence" value="ECO:0007669"/>
    <property type="project" value="UniProtKB-SubCell"/>
</dbReference>
<dbReference type="InterPro" id="IPR027256">
    <property type="entry name" value="P-typ_ATPase_IB"/>
</dbReference>
<dbReference type="SFLD" id="SFLDF00027">
    <property type="entry name" value="p-type_atpase"/>
    <property type="match status" value="1"/>
</dbReference>
<dbReference type="PANTHER" id="PTHR43520:SF8">
    <property type="entry name" value="P-TYPE CU(+) TRANSPORTER"/>
    <property type="match status" value="1"/>
</dbReference>
<evidence type="ECO:0000256" key="7">
    <source>
        <dbReference type="ARBA" id="ARBA00022989"/>
    </source>
</evidence>
<dbReference type="Gene3D" id="3.40.1110.10">
    <property type="entry name" value="Calcium-transporting ATPase, cytoplasmic domain N"/>
    <property type="match status" value="1"/>
</dbReference>
<evidence type="ECO:0000256" key="8">
    <source>
        <dbReference type="ARBA" id="ARBA00023136"/>
    </source>
</evidence>
<gene>
    <name evidence="10" type="ORF">TAPDE_004039</name>
</gene>
<keyword evidence="5 9" id="KW-0067">ATP-binding</keyword>
<evidence type="ECO:0000256" key="1">
    <source>
        <dbReference type="ARBA" id="ARBA00004141"/>
    </source>
</evidence>
<dbReference type="GO" id="GO:0055070">
    <property type="term" value="P:copper ion homeostasis"/>
    <property type="evidence" value="ECO:0007669"/>
    <property type="project" value="TreeGrafter"/>
</dbReference>
<evidence type="ECO:0000256" key="9">
    <source>
        <dbReference type="RuleBase" id="RU362081"/>
    </source>
</evidence>
<reference evidence="10 11" key="1">
    <citation type="journal article" date="2013" name="MBio">
        <title>Genome sequencing of the plant pathogen Taphrina deformans, the causal agent of peach leaf curl.</title>
        <authorList>
            <person name="Cisse O.H."/>
            <person name="Almeida J.M.G.C.F."/>
            <person name="Fonseca A."/>
            <person name="Kumar A.A."/>
            <person name="Salojaervi J."/>
            <person name="Overmyer K."/>
            <person name="Hauser P.M."/>
            <person name="Pagni M."/>
        </authorList>
    </citation>
    <scope>NUCLEOTIDE SEQUENCE [LARGE SCALE GENOMIC DNA]</scope>
    <source>
        <strain evidence="11">PYCC 5710 / ATCC 11124 / CBS 356.35 / IMI 108563 / JCM 9778 / NBRC 8474</strain>
    </source>
</reference>
<comment type="subcellular location">
    <subcellularLocation>
        <location evidence="1">Membrane</location>
        <topology evidence="1">Multi-pass membrane protein</topology>
    </subcellularLocation>
</comment>
<dbReference type="NCBIfam" id="TIGR01525">
    <property type="entry name" value="ATPase-IB_hvy"/>
    <property type="match status" value="1"/>
</dbReference>
<dbReference type="VEuPathDB" id="FungiDB:TAPDE_004039"/>
<dbReference type="InterPro" id="IPR001757">
    <property type="entry name" value="P_typ_ATPase"/>
</dbReference>
<dbReference type="AlphaFoldDB" id="R4XGV1"/>
<evidence type="ECO:0000256" key="2">
    <source>
        <dbReference type="ARBA" id="ARBA00022692"/>
    </source>
</evidence>
<dbReference type="GO" id="GO:0005507">
    <property type="term" value="F:copper ion binding"/>
    <property type="evidence" value="ECO:0007669"/>
    <property type="project" value="TreeGrafter"/>
</dbReference>
<feature type="transmembrane region" description="Helical" evidence="9">
    <location>
        <begin position="29"/>
        <end position="51"/>
    </location>
</feature>
<dbReference type="GO" id="GO:0016887">
    <property type="term" value="F:ATP hydrolysis activity"/>
    <property type="evidence" value="ECO:0007669"/>
    <property type="project" value="InterPro"/>
</dbReference>
<dbReference type="InterPro" id="IPR044492">
    <property type="entry name" value="P_typ_ATPase_HD_dom"/>
</dbReference>
<dbReference type="PRINTS" id="PR00119">
    <property type="entry name" value="CATATPASE"/>
</dbReference>
<name>R4XGV1_TAPDE</name>
<keyword evidence="11" id="KW-1185">Reference proteome</keyword>
<evidence type="ECO:0000256" key="4">
    <source>
        <dbReference type="ARBA" id="ARBA00022741"/>
    </source>
</evidence>
<feature type="transmembrane region" description="Helical" evidence="9">
    <location>
        <begin position="436"/>
        <end position="457"/>
    </location>
</feature>